<name>A0A0V0YB36_TRIPS</name>
<proteinExistence type="predicted"/>
<protein>
    <submittedName>
        <fullName evidence="2">Uncharacterized protein</fullName>
    </submittedName>
</protein>
<evidence type="ECO:0000313" key="3">
    <source>
        <dbReference type="Proteomes" id="UP000054815"/>
    </source>
</evidence>
<reference evidence="2 3" key="1">
    <citation type="submission" date="2015-01" db="EMBL/GenBank/DDBJ databases">
        <title>Evolution of Trichinella species and genotypes.</title>
        <authorList>
            <person name="Korhonen P.K."/>
            <person name="Edoardo P."/>
            <person name="Giuseppe L.R."/>
            <person name="Gasser R.B."/>
        </authorList>
    </citation>
    <scope>NUCLEOTIDE SEQUENCE [LARGE SCALE GENOMIC DNA]</scope>
    <source>
        <strain evidence="2">ISS141</strain>
    </source>
</reference>
<dbReference type="Proteomes" id="UP000054815">
    <property type="component" value="Unassembled WGS sequence"/>
</dbReference>
<evidence type="ECO:0000313" key="2">
    <source>
        <dbReference type="EMBL" id="KRX97622.1"/>
    </source>
</evidence>
<sequence length="254" mass="28890">MEKSNFSGSREMNRVEMTLAKQCRAEAVIMVYGGRWSTLKFNCSKMYWHRAKTSSLSRNLISEAYSRRKIITPQVSTQGPLAEKKRQAGRQAGSKAGKEEEEEEELYKWGGARPKKIQIQPQDRYLGDMVTEEWMGTPSRIHCPTMKAILDQLDHLDRQNIAAHQAEQSFVKAELIVNLLTGSSGGGGGGLRHFQHDHAFIQLLQNFQIDPRPTCMQESCGRRRCVQRIFISILNVLITSTVARKTTIRKCTFD</sequence>
<evidence type="ECO:0000256" key="1">
    <source>
        <dbReference type="SAM" id="MobiDB-lite"/>
    </source>
</evidence>
<dbReference type="AlphaFoldDB" id="A0A0V0YB36"/>
<comment type="caution">
    <text evidence="2">The sequence shown here is derived from an EMBL/GenBank/DDBJ whole genome shotgun (WGS) entry which is preliminary data.</text>
</comment>
<organism evidence="2 3">
    <name type="scientific">Trichinella pseudospiralis</name>
    <name type="common">Parasitic roundworm</name>
    <dbReference type="NCBI Taxonomy" id="6337"/>
    <lineage>
        <taxon>Eukaryota</taxon>
        <taxon>Metazoa</taxon>
        <taxon>Ecdysozoa</taxon>
        <taxon>Nematoda</taxon>
        <taxon>Enoplea</taxon>
        <taxon>Dorylaimia</taxon>
        <taxon>Trichinellida</taxon>
        <taxon>Trichinellidae</taxon>
        <taxon>Trichinella</taxon>
    </lineage>
</organism>
<accession>A0A0V0YB36</accession>
<dbReference type="EMBL" id="JYDU01000029">
    <property type="protein sequence ID" value="KRX97622.1"/>
    <property type="molecule type" value="Genomic_DNA"/>
</dbReference>
<gene>
    <name evidence="2" type="ORF">T4E_12278</name>
</gene>
<feature type="region of interest" description="Disordered" evidence="1">
    <location>
        <begin position="72"/>
        <end position="107"/>
    </location>
</feature>